<dbReference type="Gene3D" id="3.30.360.10">
    <property type="entry name" value="Dihydrodipicolinate Reductase, domain 2"/>
    <property type="match status" value="1"/>
</dbReference>
<protein>
    <submittedName>
        <fullName evidence="3">UDP-N-acetyl-2-amino-2-deoxy-D-glucuronate oxidase</fullName>
    </submittedName>
</protein>
<gene>
    <name evidence="3" type="primary">wbpB</name>
    <name evidence="3" type="ORF">GCM10009107_23980</name>
</gene>
<accession>A0ABN1K0M2</accession>
<reference evidence="3 4" key="1">
    <citation type="journal article" date="2019" name="Int. J. Syst. Evol. Microbiol.">
        <title>The Global Catalogue of Microorganisms (GCM) 10K type strain sequencing project: providing services to taxonomists for standard genome sequencing and annotation.</title>
        <authorList>
            <consortium name="The Broad Institute Genomics Platform"/>
            <consortium name="The Broad Institute Genome Sequencing Center for Infectious Disease"/>
            <person name="Wu L."/>
            <person name="Ma J."/>
        </authorList>
    </citation>
    <scope>NUCLEOTIDE SEQUENCE [LARGE SCALE GENOMIC DNA]</scope>
    <source>
        <strain evidence="3 4">JCM 15503</strain>
    </source>
</reference>
<organism evidence="3 4">
    <name type="scientific">Ideonella azotifigens</name>
    <dbReference type="NCBI Taxonomy" id="513160"/>
    <lineage>
        <taxon>Bacteria</taxon>
        <taxon>Pseudomonadati</taxon>
        <taxon>Pseudomonadota</taxon>
        <taxon>Betaproteobacteria</taxon>
        <taxon>Burkholderiales</taxon>
        <taxon>Sphaerotilaceae</taxon>
        <taxon>Ideonella</taxon>
    </lineage>
</organism>
<evidence type="ECO:0000313" key="3">
    <source>
        <dbReference type="EMBL" id="GAA0751347.1"/>
    </source>
</evidence>
<dbReference type="PANTHER" id="PTHR43249:SF1">
    <property type="entry name" value="D-GLUCOSIDE 3-DEHYDROGENASE"/>
    <property type="match status" value="1"/>
</dbReference>
<dbReference type="Pfam" id="PF01408">
    <property type="entry name" value="GFO_IDH_MocA"/>
    <property type="match status" value="1"/>
</dbReference>
<comment type="caution">
    <text evidence="3">The sequence shown here is derived from an EMBL/GenBank/DDBJ whole genome shotgun (WGS) entry which is preliminary data.</text>
</comment>
<evidence type="ECO:0000259" key="1">
    <source>
        <dbReference type="Pfam" id="PF01408"/>
    </source>
</evidence>
<proteinExistence type="predicted"/>
<dbReference type="PANTHER" id="PTHR43249">
    <property type="entry name" value="UDP-N-ACETYL-2-AMINO-2-DEOXY-D-GLUCURONATE OXIDASE"/>
    <property type="match status" value="1"/>
</dbReference>
<sequence length="315" mass="35299">MTQKNFALIGAAGYIAPRHMRAIKDLDQTLAVAYDINDSVGIIDSLHPQAEFFTEFECFLEHANQRKRTPAEALDFVAVCSPNHLHHPHIAAGLRLGADVICEKPLVPTVALLDELERVEAETGKRVFNILQLRHHDAILKLRDKVAAAPKDTKFDVELTYITSRGKWYAQSWKGDPRRSFGVATNIGVHFFDMLHFIFGNLQQSTVHLNEDARAAGFLEYERARVRWFLSIDSNDLPLEVQGKKTTFRNIDISGEQLEFSEGFTDLHTVSYREILAGRGYGLADARHCIETVAAIRTASPAALGADAHPFLHKD</sequence>
<dbReference type="InterPro" id="IPR000683">
    <property type="entry name" value="Gfo/Idh/MocA-like_OxRdtase_N"/>
</dbReference>
<dbReference type="SUPFAM" id="SSF55347">
    <property type="entry name" value="Glyceraldehyde-3-phosphate dehydrogenase-like, C-terminal domain"/>
    <property type="match status" value="1"/>
</dbReference>
<evidence type="ECO:0000313" key="4">
    <source>
        <dbReference type="Proteomes" id="UP001500279"/>
    </source>
</evidence>
<feature type="domain" description="Gfo/Idh/MocA-like oxidoreductase N-terminal" evidence="1">
    <location>
        <begin position="5"/>
        <end position="128"/>
    </location>
</feature>
<evidence type="ECO:0000259" key="2">
    <source>
        <dbReference type="Pfam" id="PF02894"/>
    </source>
</evidence>
<dbReference type="Proteomes" id="UP001500279">
    <property type="component" value="Unassembled WGS sequence"/>
</dbReference>
<dbReference type="Gene3D" id="3.40.50.720">
    <property type="entry name" value="NAD(P)-binding Rossmann-like Domain"/>
    <property type="match status" value="1"/>
</dbReference>
<dbReference type="EMBL" id="BAAAEW010000014">
    <property type="protein sequence ID" value="GAA0751347.1"/>
    <property type="molecule type" value="Genomic_DNA"/>
</dbReference>
<dbReference type="RefSeq" id="WP_141287022.1">
    <property type="nucleotide sequence ID" value="NZ_BAAAEW010000014.1"/>
</dbReference>
<keyword evidence="4" id="KW-1185">Reference proteome</keyword>
<name>A0ABN1K0M2_9BURK</name>
<dbReference type="SUPFAM" id="SSF51735">
    <property type="entry name" value="NAD(P)-binding Rossmann-fold domains"/>
    <property type="match status" value="1"/>
</dbReference>
<dbReference type="InterPro" id="IPR052515">
    <property type="entry name" value="Gfo/Idh/MocA_Oxidoreductase"/>
</dbReference>
<dbReference type="InterPro" id="IPR004104">
    <property type="entry name" value="Gfo/Idh/MocA-like_OxRdtase_C"/>
</dbReference>
<dbReference type="Pfam" id="PF02894">
    <property type="entry name" value="GFO_IDH_MocA_C"/>
    <property type="match status" value="1"/>
</dbReference>
<feature type="domain" description="Gfo/Idh/MocA-like oxidoreductase C-terminal" evidence="2">
    <location>
        <begin position="155"/>
        <end position="299"/>
    </location>
</feature>
<dbReference type="InterPro" id="IPR036291">
    <property type="entry name" value="NAD(P)-bd_dom_sf"/>
</dbReference>